<evidence type="ECO:0000313" key="4">
    <source>
        <dbReference type="EMBL" id="PAX16560.1"/>
    </source>
</evidence>
<dbReference type="EMBL" id="NTBI01000006">
    <property type="protein sequence ID" value="PAX16560.1"/>
    <property type="molecule type" value="Genomic_DNA"/>
</dbReference>
<protein>
    <submittedName>
        <fullName evidence="4">IS5/IS1182 family transposase</fullName>
    </submittedName>
</protein>
<evidence type="ECO:0000313" key="1">
    <source>
        <dbReference type="EMBL" id="PAX15360.1"/>
    </source>
</evidence>
<name>A0A2A2T4R8_9BURK</name>
<reference evidence="4 5" key="1">
    <citation type="submission" date="2017-08" db="EMBL/GenBank/DDBJ databases">
        <title>WGS of Clinical strains of the CDC Group NO-1 linked to zoonotic infections in humans.</title>
        <authorList>
            <person name="Bernier A.-M."/>
            <person name="Bernard K."/>
        </authorList>
    </citation>
    <scope>NUCLEOTIDE SEQUENCE [LARGE SCALE GENOMIC DNA]</scope>
    <source>
        <strain evidence="4 5">NML91-0035</strain>
    </source>
</reference>
<gene>
    <name evidence="4" type="ORF">CLI92_07375</name>
    <name evidence="3" type="ORF">CLI92_11610</name>
    <name evidence="2" type="ORF">CLI92_12960</name>
    <name evidence="1" type="ORF">CLI92_14565</name>
</gene>
<accession>A0A2A2T4R8</accession>
<dbReference type="EMBL" id="NTBI01000011">
    <property type="protein sequence ID" value="PAX15998.1"/>
    <property type="molecule type" value="Genomic_DNA"/>
</dbReference>
<proteinExistence type="predicted"/>
<dbReference type="Proteomes" id="UP000217780">
    <property type="component" value="Unassembled WGS sequence"/>
</dbReference>
<evidence type="ECO:0000313" key="5">
    <source>
        <dbReference type="Proteomes" id="UP000217780"/>
    </source>
</evidence>
<comment type="caution">
    <text evidence="4">The sequence shown here is derived from an EMBL/GenBank/DDBJ whole genome shotgun (WGS) entry which is preliminary data.</text>
</comment>
<dbReference type="AlphaFoldDB" id="A0A2A2T4R8"/>
<organism evidence="4 5">
    <name type="scientific">Vandammella animalimorsus</name>
    <dbReference type="NCBI Taxonomy" id="2029117"/>
    <lineage>
        <taxon>Bacteria</taxon>
        <taxon>Pseudomonadati</taxon>
        <taxon>Pseudomonadota</taxon>
        <taxon>Betaproteobacteria</taxon>
        <taxon>Burkholderiales</taxon>
        <taxon>Comamonadaceae</taxon>
        <taxon>Vandammella</taxon>
    </lineage>
</organism>
<feature type="non-terminal residue" evidence="4">
    <location>
        <position position="1"/>
    </location>
</feature>
<evidence type="ECO:0000313" key="2">
    <source>
        <dbReference type="EMBL" id="PAX15569.1"/>
    </source>
</evidence>
<dbReference type="EMBL" id="NTBI01000015">
    <property type="protein sequence ID" value="PAX15569.1"/>
    <property type="molecule type" value="Genomic_DNA"/>
</dbReference>
<evidence type="ECO:0000313" key="3">
    <source>
        <dbReference type="EMBL" id="PAX15998.1"/>
    </source>
</evidence>
<dbReference type="EMBL" id="NTBI01000022">
    <property type="protein sequence ID" value="PAX15360.1"/>
    <property type="molecule type" value="Genomic_DNA"/>
</dbReference>
<sequence>FARLKQFRRIATRFDRKPSHFLAFLYLASIPLWVG</sequence>